<evidence type="ECO:0000256" key="6">
    <source>
        <dbReference type="ARBA" id="ARBA00023180"/>
    </source>
</evidence>
<dbReference type="OrthoDB" id="1935484at2759"/>
<dbReference type="InterPro" id="IPR036259">
    <property type="entry name" value="MFS_trans_sf"/>
</dbReference>
<name>A0A9P9AKQ9_9HYPO</name>
<gene>
    <name evidence="9" type="ORF">B0T10DRAFT_566180</name>
</gene>
<dbReference type="Pfam" id="PF07690">
    <property type="entry name" value="MFS_1"/>
    <property type="match status" value="1"/>
</dbReference>
<feature type="compositionally biased region" description="Polar residues" evidence="7">
    <location>
        <begin position="33"/>
        <end position="48"/>
    </location>
</feature>
<protein>
    <submittedName>
        <fullName evidence="9">Major facilitator superfamily domain-containing protein</fullName>
    </submittedName>
</protein>
<keyword evidence="2" id="KW-0813">Transport</keyword>
<dbReference type="InterPro" id="IPR011701">
    <property type="entry name" value="MFS"/>
</dbReference>
<keyword evidence="3 8" id="KW-0812">Transmembrane</keyword>
<feature type="transmembrane region" description="Helical" evidence="8">
    <location>
        <begin position="407"/>
        <end position="427"/>
    </location>
</feature>
<feature type="transmembrane region" description="Helical" evidence="8">
    <location>
        <begin position="200"/>
        <end position="218"/>
    </location>
</feature>
<dbReference type="Gene3D" id="1.20.1250.20">
    <property type="entry name" value="MFS general substrate transporter like domains"/>
    <property type="match status" value="2"/>
</dbReference>
<evidence type="ECO:0000256" key="4">
    <source>
        <dbReference type="ARBA" id="ARBA00022989"/>
    </source>
</evidence>
<comment type="subcellular location">
    <subcellularLocation>
        <location evidence="1">Membrane</location>
        <topology evidence="1">Multi-pass membrane protein</topology>
    </subcellularLocation>
</comment>
<evidence type="ECO:0000313" key="10">
    <source>
        <dbReference type="Proteomes" id="UP000777438"/>
    </source>
</evidence>
<feature type="transmembrane region" description="Helical" evidence="8">
    <location>
        <begin position="464"/>
        <end position="481"/>
    </location>
</feature>
<dbReference type="GO" id="GO:0016020">
    <property type="term" value="C:membrane"/>
    <property type="evidence" value="ECO:0007669"/>
    <property type="project" value="UniProtKB-SubCell"/>
</dbReference>
<feature type="transmembrane region" description="Helical" evidence="8">
    <location>
        <begin position="535"/>
        <end position="554"/>
    </location>
</feature>
<feature type="region of interest" description="Disordered" evidence="7">
    <location>
        <begin position="1"/>
        <end position="48"/>
    </location>
</feature>
<proteinExistence type="predicted"/>
<keyword evidence="10" id="KW-1185">Reference proteome</keyword>
<dbReference type="PANTHER" id="PTHR43791:SF65">
    <property type="entry name" value="MAJOR FACILITATOR SUPERFAMILY (MFS) PROFILE DOMAIN-CONTAINING PROTEIN-RELATED"/>
    <property type="match status" value="1"/>
</dbReference>
<feature type="compositionally biased region" description="Basic and acidic residues" evidence="7">
    <location>
        <begin position="18"/>
        <end position="32"/>
    </location>
</feature>
<feature type="transmembrane region" description="Helical" evidence="8">
    <location>
        <begin position="502"/>
        <end position="520"/>
    </location>
</feature>
<evidence type="ECO:0000256" key="7">
    <source>
        <dbReference type="SAM" id="MobiDB-lite"/>
    </source>
</evidence>
<sequence>MFTQKPATAPSPRGPDVPSDHASLDPKGKTDETYSSDSSSPANPGLATQSYQHMEGTLGDAVLRFLRIRKGKKSDEYDLDAIATQPSIWDSENLEEYKKLYIHPQWENWSAFDPQFRWTWREERAVRRKVDWKIMLWVCIMFAALNIDRNNISNAVSDNMLDDLGLTKSDYNLGQTISRVGFLVAELPSQLISKRIGPDLWIPIQICLFSVVSAFQFFLKGRASFLATRYLIATFQGGFIPDTILYLSYWYTGPRLPIRLAWFWMSSQLVDIGVGFAAVGILSMRGMRGYAGWRWLFLIEGAFTFTVGIASFFLMPQSPARTKSRWNPKGYFTQKEEKIIVNSVIRDDPQKGGMYNRQGLSVKQIWECSKDYDMWPLYALGLLFGLPKYPVNQYLTISFRELGFNVIQTNLLSIPYIAGSCIMMLVITAVSELVNNRSLVAMAEDAWLLPCFAALIALKDPIDPWAYFAIATVLLAFPYTHPIQVAWTSRNAGSVQNRTVSASLYNMWVQVSGMIGANIYQPNDSPRYFKANKGLLVICVWMCLIQYPGTYFYYRWRNNSKTKKWNAMTADEQHHYRTTTTDEGNKRLDFRFAM</sequence>
<keyword evidence="6" id="KW-0325">Glycoprotein</keyword>
<dbReference type="PANTHER" id="PTHR43791">
    <property type="entry name" value="PERMEASE-RELATED"/>
    <property type="match status" value="1"/>
</dbReference>
<evidence type="ECO:0000256" key="2">
    <source>
        <dbReference type="ARBA" id="ARBA00022448"/>
    </source>
</evidence>
<evidence type="ECO:0000256" key="1">
    <source>
        <dbReference type="ARBA" id="ARBA00004141"/>
    </source>
</evidence>
<feature type="transmembrane region" description="Helical" evidence="8">
    <location>
        <begin position="261"/>
        <end position="283"/>
    </location>
</feature>
<evidence type="ECO:0000313" key="9">
    <source>
        <dbReference type="EMBL" id="KAH6879504.1"/>
    </source>
</evidence>
<evidence type="ECO:0000256" key="5">
    <source>
        <dbReference type="ARBA" id="ARBA00023136"/>
    </source>
</evidence>
<feature type="transmembrane region" description="Helical" evidence="8">
    <location>
        <begin position="230"/>
        <end position="249"/>
    </location>
</feature>
<keyword evidence="4 8" id="KW-1133">Transmembrane helix</keyword>
<feature type="transmembrane region" description="Helical" evidence="8">
    <location>
        <begin position="295"/>
        <end position="315"/>
    </location>
</feature>
<comment type="caution">
    <text evidence="9">The sequence shown here is derived from an EMBL/GenBank/DDBJ whole genome shotgun (WGS) entry which is preliminary data.</text>
</comment>
<accession>A0A9P9AKQ9</accession>
<reference evidence="9 10" key="1">
    <citation type="journal article" date="2021" name="Nat. Commun.">
        <title>Genetic determinants of endophytism in the Arabidopsis root mycobiome.</title>
        <authorList>
            <person name="Mesny F."/>
            <person name="Miyauchi S."/>
            <person name="Thiergart T."/>
            <person name="Pickel B."/>
            <person name="Atanasova L."/>
            <person name="Karlsson M."/>
            <person name="Huettel B."/>
            <person name="Barry K.W."/>
            <person name="Haridas S."/>
            <person name="Chen C."/>
            <person name="Bauer D."/>
            <person name="Andreopoulos W."/>
            <person name="Pangilinan J."/>
            <person name="LaButti K."/>
            <person name="Riley R."/>
            <person name="Lipzen A."/>
            <person name="Clum A."/>
            <person name="Drula E."/>
            <person name="Henrissat B."/>
            <person name="Kohler A."/>
            <person name="Grigoriev I.V."/>
            <person name="Martin F.M."/>
            <person name="Hacquard S."/>
        </authorList>
    </citation>
    <scope>NUCLEOTIDE SEQUENCE [LARGE SCALE GENOMIC DNA]</scope>
    <source>
        <strain evidence="9 10">MPI-CAGE-CH-0241</strain>
    </source>
</reference>
<dbReference type="Proteomes" id="UP000777438">
    <property type="component" value="Unassembled WGS sequence"/>
</dbReference>
<organism evidence="9 10">
    <name type="scientific">Thelonectria olida</name>
    <dbReference type="NCBI Taxonomy" id="1576542"/>
    <lineage>
        <taxon>Eukaryota</taxon>
        <taxon>Fungi</taxon>
        <taxon>Dikarya</taxon>
        <taxon>Ascomycota</taxon>
        <taxon>Pezizomycotina</taxon>
        <taxon>Sordariomycetes</taxon>
        <taxon>Hypocreomycetidae</taxon>
        <taxon>Hypocreales</taxon>
        <taxon>Nectriaceae</taxon>
        <taxon>Thelonectria</taxon>
    </lineage>
</organism>
<dbReference type="EMBL" id="JAGPYM010000029">
    <property type="protein sequence ID" value="KAH6879504.1"/>
    <property type="molecule type" value="Genomic_DNA"/>
</dbReference>
<dbReference type="GO" id="GO:0022857">
    <property type="term" value="F:transmembrane transporter activity"/>
    <property type="evidence" value="ECO:0007669"/>
    <property type="project" value="InterPro"/>
</dbReference>
<dbReference type="FunFam" id="1.20.1250.20:FF:000106">
    <property type="entry name" value="MFS transporter, putative"/>
    <property type="match status" value="1"/>
</dbReference>
<evidence type="ECO:0000256" key="8">
    <source>
        <dbReference type="SAM" id="Phobius"/>
    </source>
</evidence>
<dbReference type="SUPFAM" id="SSF103473">
    <property type="entry name" value="MFS general substrate transporter"/>
    <property type="match status" value="1"/>
</dbReference>
<evidence type="ECO:0000256" key="3">
    <source>
        <dbReference type="ARBA" id="ARBA00022692"/>
    </source>
</evidence>
<dbReference type="AlphaFoldDB" id="A0A9P9AKQ9"/>
<keyword evidence="5 8" id="KW-0472">Membrane</keyword>